<dbReference type="PROSITE" id="PS01129">
    <property type="entry name" value="PSI_RLU"/>
    <property type="match status" value="1"/>
</dbReference>
<dbReference type="PANTHER" id="PTHR21600">
    <property type="entry name" value="MITOCHONDRIAL RNA PSEUDOURIDINE SYNTHASE"/>
    <property type="match status" value="1"/>
</dbReference>
<name>A0A0P6XND9_9CHLR</name>
<dbReference type="GO" id="GO:0003723">
    <property type="term" value="F:RNA binding"/>
    <property type="evidence" value="ECO:0007669"/>
    <property type="project" value="InterPro"/>
</dbReference>
<dbReference type="InterPro" id="IPR006145">
    <property type="entry name" value="PsdUridine_synth_RsuA/RluA"/>
</dbReference>
<comment type="similarity">
    <text evidence="2 4">Belongs to the pseudouridine synthase RluA family.</text>
</comment>
<evidence type="ECO:0000256" key="4">
    <source>
        <dbReference type="RuleBase" id="RU362028"/>
    </source>
</evidence>
<dbReference type="STRING" id="229921.ADN01_06570"/>
<dbReference type="PANTHER" id="PTHR21600:SF87">
    <property type="entry name" value="RNA PSEUDOURIDYLATE SYNTHASE DOMAIN-CONTAINING PROTEIN 1"/>
    <property type="match status" value="1"/>
</dbReference>
<comment type="caution">
    <text evidence="6">The sequence shown here is derived from an EMBL/GenBank/DDBJ whole genome shotgun (WGS) entry which is preliminary data.</text>
</comment>
<evidence type="ECO:0000313" key="7">
    <source>
        <dbReference type="Proteomes" id="UP000050501"/>
    </source>
</evidence>
<dbReference type="AlphaFoldDB" id="A0A0P6XND9"/>
<dbReference type="EC" id="5.4.99.-" evidence="4"/>
<feature type="active site" evidence="3">
    <location>
        <position position="55"/>
    </location>
</feature>
<dbReference type="GO" id="GO:0009982">
    <property type="term" value="F:pseudouridine synthase activity"/>
    <property type="evidence" value="ECO:0007669"/>
    <property type="project" value="InterPro"/>
</dbReference>
<dbReference type="InterPro" id="IPR006225">
    <property type="entry name" value="PsdUridine_synth_RluC/D"/>
</dbReference>
<dbReference type="SUPFAM" id="SSF55120">
    <property type="entry name" value="Pseudouridine synthase"/>
    <property type="match status" value="1"/>
</dbReference>
<comment type="function">
    <text evidence="4">Responsible for synthesis of pseudouridine from uracil.</text>
</comment>
<dbReference type="InterPro" id="IPR050188">
    <property type="entry name" value="RluA_PseudoU_synthase"/>
</dbReference>
<sequence length="226" mass="25231">MPVPLDILFEDEAVLAVNKPAGLLTIQDGYQPHLPHLYAQVVQYLGQAWIVHRLDKDTSGLVLFAKTAPAHQRLSLAFEQRQVQKTYLAICLGQPTWETLTVNRPLRINVGRRHRTIVDPSRGQPARTDFHVIERFSDCALVGCSPHSGYTHQIRAHLFSIGHPILQDPLYFSAAAPPPAQPPIQRLALHAAQIHLTHPFTFQPLSLQAPTPTDFLTAIQALRHSV</sequence>
<evidence type="ECO:0000256" key="2">
    <source>
        <dbReference type="ARBA" id="ARBA00010876"/>
    </source>
</evidence>
<evidence type="ECO:0000313" key="6">
    <source>
        <dbReference type="EMBL" id="KPL85137.1"/>
    </source>
</evidence>
<dbReference type="Proteomes" id="UP000050501">
    <property type="component" value="Unassembled WGS sequence"/>
</dbReference>
<keyword evidence="4" id="KW-0413">Isomerase</keyword>
<dbReference type="NCBIfam" id="TIGR00005">
    <property type="entry name" value="rluA_subfam"/>
    <property type="match status" value="1"/>
</dbReference>
<protein>
    <recommendedName>
        <fullName evidence="4">Pseudouridine synthase</fullName>
        <ecNumber evidence="4">5.4.99.-</ecNumber>
    </recommendedName>
</protein>
<keyword evidence="7" id="KW-1185">Reference proteome</keyword>
<dbReference type="GO" id="GO:0140098">
    <property type="term" value="F:catalytic activity, acting on RNA"/>
    <property type="evidence" value="ECO:0007669"/>
    <property type="project" value="UniProtKB-ARBA"/>
</dbReference>
<evidence type="ECO:0000256" key="1">
    <source>
        <dbReference type="ARBA" id="ARBA00000073"/>
    </source>
</evidence>
<dbReference type="InterPro" id="IPR020103">
    <property type="entry name" value="PsdUridine_synth_cat_dom_sf"/>
</dbReference>
<comment type="catalytic activity">
    <reaction evidence="1 4">
        <text>a uridine in RNA = a pseudouridine in RNA</text>
        <dbReference type="Rhea" id="RHEA:48348"/>
        <dbReference type="Rhea" id="RHEA-COMP:12068"/>
        <dbReference type="Rhea" id="RHEA-COMP:12069"/>
        <dbReference type="ChEBI" id="CHEBI:65314"/>
        <dbReference type="ChEBI" id="CHEBI:65315"/>
    </reaction>
</comment>
<dbReference type="GO" id="GO:0000455">
    <property type="term" value="P:enzyme-directed rRNA pseudouridine synthesis"/>
    <property type="evidence" value="ECO:0007669"/>
    <property type="project" value="TreeGrafter"/>
</dbReference>
<dbReference type="InterPro" id="IPR006224">
    <property type="entry name" value="PsdUridine_synth_RluA-like_CS"/>
</dbReference>
<dbReference type="Gene3D" id="3.30.2350.10">
    <property type="entry name" value="Pseudouridine synthase"/>
    <property type="match status" value="1"/>
</dbReference>
<dbReference type="EMBL" id="LGCM01000027">
    <property type="protein sequence ID" value="KPL85137.1"/>
    <property type="molecule type" value="Genomic_DNA"/>
</dbReference>
<organism evidence="6 7">
    <name type="scientific">Levilinea saccharolytica</name>
    <dbReference type="NCBI Taxonomy" id="229921"/>
    <lineage>
        <taxon>Bacteria</taxon>
        <taxon>Bacillati</taxon>
        <taxon>Chloroflexota</taxon>
        <taxon>Anaerolineae</taxon>
        <taxon>Anaerolineales</taxon>
        <taxon>Anaerolineaceae</taxon>
        <taxon>Levilinea</taxon>
    </lineage>
</organism>
<feature type="domain" description="Pseudouridine synthase RsuA/RluA-like" evidence="5">
    <location>
        <begin position="14"/>
        <end position="158"/>
    </location>
</feature>
<evidence type="ECO:0000259" key="5">
    <source>
        <dbReference type="Pfam" id="PF00849"/>
    </source>
</evidence>
<proteinExistence type="inferred from homology"/>
<reference evidence="6 7" key="1">
    <citation type="submission" date="2015-07" db="EMBL/GenBank/DDBJ databases">
        <title>Genome sequence of Levilinea saccharolytica DSM 16555.</title>
        <authorList>
            <person name="Hemp J."/>
            <person name="Ward L.M."/>
            <person name="Pace L.A."/>
            <person name="Fischer W.W."/>
        </authorList>
    </citation>
    <scope>NUCLEOTIDE SEQUENCE [LARGE SCALE GENOMIC DNA]</scope>
    <source>
        <strain evidence="6 7">KIBI-1</strain>
    </source>
</reference>
<evidence type="ECO:0000256" key="3">
    <source>
        <dbReference type="PIRSR" id="PIRSR606225-1"/>
    </source>
</evidence>
<dbReference type="CDD" id="cd02869">
    <property type="entry name" value="PseudoU_synth_RluA_like"/>
    <property type="match status" value="1"/>
</dbReference>
<gene>
    <name evidence="6" type="ORF">ADN01_06570</name>
</gene>
<accession>A0A0P6XND9</accession>
<dbReference type="Pfam" id="PF00849">
    <property type="entry name" value="PseudoU_synth_2"/>
    <property type="match status" value="1"/>
</dbReference>